<organism evidence="1 2">
    <name type="scientific">Xanthoceras sorbifolium</name>
    <dbReference type="NCBI Taxonomy" id="99658"/>
    <lineage>
        <taxon>Eukaryota</taxon>
        <taxon>Viridiplantae</taxon>
        <taxon>Streptophyta</taxon>
        <taxon>Embryophyta</taxon>
        <taxon>Tracheophyta</taxon>
        <taxon>Spermatophyta</taxon>
        <taxon>Magnoliopsida</taxon>
        <taxon>eudicotyledons</taxon>
        <taxon>Gunneridae</taxon>
        <taxon>Pentapetalae</taxon>
        <taxon>rosids</taxon>
        <taxon>malvids</taxon>
        <taxon>Sapindales</taxon>
        <taxon>Sapindaceae</taxon>
        <taxon>Xanthoceroideae</taxon>
        <taxon>Xanthoceras</taxon>
    </lineage>
</organism>
<reference evidence="1 2" key="1">
    <citation type="submission" date="2021-02" db="EMBL/GenBank/DDBJ databases">
        <title>Plant Genome Project.</title>
        <authorList>
            <person name="Zhang R.-G."/>
        </authorList>
    </citation>
    <scope>NUCLEOTIDE SEQUENCE [LARGE SCALE GENOMIC DNA]</scope>
    <source>
        <tissue evidence="1">Leaves</tissue>
    </source>
</reference>
<name>A0ABQ8H328_9ROSI</name>
<accession>A0ABQ8H328</accession>
<protein>
    <submittedName>
        <fullName evidence="1">Uncharacterized protein</fullName>
    </submittedName>
</protein>
<evidence type="ECO:0000313" key="1">
    <source>
        <dbReference type="EMBL" id="KAH7547708.1"/>
    </source>
</evidence>
<evidence type="ECO:0000313" key="2">
    <source>
        <dbReference type="Proteomes" id="UP000827721"/>
    </source>
</evidence>
<dbReference type="Proteomes" id="UP000827721">
    <property type="component" value="Unassembled WGS sequence"/>
</dbReference>
<dbReference type="EMBL" id="JAFEMO010000014">
    <property type="protein sequence ID" value="KAH7547708.1"/>
    <property type="molecule type" value="Genomic_DNA"/>
</dbReference>
<sequence>MKAREQNGLYMRTLKPQRLASTAVSEDLEIRNQMEDHHISNVTVIADPNSLRNKISAIRMASPSKLQLRKMVDHVHRMIGLPSYPI</sequence>
<proteinExistence type="predicted"/>
<comment type="caution">
    <text evidence="1">The sequence shown here is derived from an EMBL/GenBank/DDBJ whole genome shotgun (WGS) entry which is preliminary data.</text>
</comment>
<gene>
    <name evidence="1" type="ORF">JRO89_XS14G0005200</name>
</gene>
<keyword evidence="2" id="KW-1185">Reference proteome</keyword>